<accession>A0A317VQ37</accession>
<dbReference type="Gene3D" id="1.10.510.10">
    <property type="entry name" value="Transferase(Phosphotransferase) domain 1"/>
    <property type="match status" value="1"/>
</dbReference>
<dbReference type="STRING" id="1450535.A0A317VQ37"/>
<keyword evidence="3" id="KW-1185">Reference proteome</keyword>
<reference evidence="2 3" key="1">
    <citation type="submission" date="2016-12" db="EMBL/GenBank/DDBJ databases">
        <title>The genomes of Aspergillus section Nigri reveals drivers in fungal speciation.</title>
        <authorList>
            <consortium name="DOE Joint Genome Institute"/>
            <person name="Vesth T.C."/>
            <person name="Nybo J."/>
            <person name="Theobald S."/>
            <person name="Brandl J."/>
            <person name="Frisvad J.C."/>
            <person name="Nielsen K.F."/>
            <person name="Lyhne E.K."/>
            <person name="Kogle M.E."/>
            <person name="Kuo A."/>
            <person name="Riley R."/>
            <person name="Clum A."/>
            <person name="Nolan M."/>
            <person name="Lipzen A."/>
            <person name="Salamov A."/>
            <person name="Henrissat B."/>
            <person name="Wiebenga A."/>
            <person name="De Vries R.P."/>
            <person name="Grigoriev I.V."/>
            <person name="Mortensen U.H."/>
            <person name="Andersen M.R."/>
            <person name="Baker S.E."/>
        </authorList>
    </citation>
    <scope>NUCLEOTIDE SEQUENCE [LARGE SCALE GENOMIC DNA]</scope>
    <source>
        <strain evidence="2 3">CBS 115572</strain>
    </source>
</reference>
<evidence type="ECO:0000259" key="1">
    <source>
        <dbReference type="PROSITE" id="PS50011"/>
    </source>
</evidence>
<dbReference type="PROSITE" id="PS50011">
    <property type="entry name" value="PROTEIN_KINASE_DOM"/>
    <property type="match status" value="1"/>
</dbReference>
<dbReference type="EMBL" id="MSFK01000028">
    <property type="protein sequence ID" value="PWY76045.1"/>
    <property type="molecule type" value="Genomic_DNA"/>
</dbReference>
<dbReference type="Pfam" id="PF06293">
    <property type="entry name" value="Kdo"/>
    <property type="match status" value="1"/>
</dbReference>
<dbReference type="InterPro" id="IPR000719">
    <property type="entry name" value="Prot_kinase_dom"/>
</dbReference>
<dbReference type="RefSeq" id="XP_025464042.1">
    <property type="nucleotide sequence ID" value="XM_025613441.1"/>
</dbReference>
<protein>
    <recommendedName>
        <fullName evidence="1">Protein kinase domain-containing protein</fullName>
    </recommendedName>
</protein>
<evidence type="ECO:0000313" key="2">
    <source>
        <dbReference type="EMBL" id="PWY76045.1"/>
    </source>
</evidence>
<evidence type="ECO:0000313" key="3">
    <source>
        <dbReference type="Proteomes" id="UP000246702"/>
    </source>
</evidence>
<dbReference type="GO" id="GO:0004672">
    <property type="term" value="F:protein kinase activity"/>
    <property type="evidence" value="ECO:0007669"/>
    <property type="project" value="InterPro"/>
</dbReference>
<dbReference type="OrthoDB" id="4185642at2759"/>
<gene>
    <name evidence="2" type="ORF">BO94DRAFT_549357</name>
</gene>
<organism evidence="2 3">
    <name type="scientific">Aspergillus sclerotioniger CBS 115572</name>
    <dbReference type="NCBI Taxonomy" id="1450535"/>
    <lineage>
        <taxon>Eukaryota</taxon>
        <taxon>Fungi</taxon>
        <taxon>Dikarya</taxon>
        <taxon>Ascomycota</taxon>
        <taxon>Pezizomycotina</taxon>
        <taxon>Eurotiomycetes</taxon>
        <taxon>Eurotiomycetidae</taxon>
        <taxon>Eurotiales</taxon>
        <taxon>Aspergillaceae</taxon>
        <taxon>Aspergillus</taxon>
        <taxon>Aspergillus subgen. Circumdati</taxon>
    </lineage>
</organism>
<proteinExistence type="predicted"/>
<comment type="caution">
    <text evidence="2">The sequence shown here is derived from an EMBL/GenBank/DDBJ whole genome shotgun (WGS) entry which is preliminary data.</text>
</comment>
<sequence>MTPILLLEISFIQEIKNSPFSCGFRVRWHEKECILNVYHSTEPSPADPPYREINLFKCESTAFMRLQERGLCNRGYVPEFYGLIEHIKPADHLPYLKDFLGDNPNAILLEYVPDIRPISLAKFSRERSYKLRSILSEIHDAGIIHGDTYPRNIMVQESSDRVLWVDFDRAQTFTPQSMNQRHKNWLEEEADMMDYFVKALTLDAKNGRIYYTWLCYYEYVSSIAVLQASGNPPPSDQGGPACQEEVFE</sequence>
<name>A0A317VQ37_9EURO</name>
<dbReference type="GO" id="GO:0005524">
    <property type="term" value="F:ATP binding"/>
    <property type="evidence" value="ECO:0007669"/>
    <property type="project" value="InterPro"/>
</dbReference>
<feature type="domain" description="Protein kinase" evidence="1">
    <location>
        <begin position="9"/>
        <end position="248"/>
    </location>
</feature>
<dbReference type="AlphaFoldDB" id="A0A317VQ37"/>
<dbReference type="SUPFAM" id="SSF56112">
    <property type="entry name" value="Protein kinase-like (PK-like)"/>
    <property type="match status" value="1"/>
</dbReference>
<dbReference type="Proteomes" id="UP000246702">
    <property type="component" value="Unassembled WGS sequence"/>
</dbReference>
<dbReference type="InterPro" id="IPR011009">
    <property type="entry name" value="Kinase-like_dom_sf"/>
</dbReference>
<dbReference type="GeneID" id="37115584"/>